<proteinExistence type="predicted"/>
<keyword evidence="1" id="KW-0677">Repeat</keyword>
<dbReference type="SMART" id="SM00028">
    <property type="entry name" value="TPR"/>
    <property type="match status" value="10"/>
</dbReference>
<dbReference type="PANTHER" id="PTHR45586">
    <property type="entry name" value="TPR REPEAT-CONTAINING PROTEIN PA4667"/>
    <property type="match status" value="1"/>
</dbReference>
<evidence type="ECO:0000256" key="2">
    <source>
        <dbReference type="ARBA" id="ARBA00022803"/>
    </source>
</evidence>
<dbReference type="RefSeq" id="WP_072287848.1">
    <property type="nucleotide sequence ID" value="NZ_CP015455.1"/>
</dbReference>
<evidence type="ECO:0000256" key="1">
    <source>
        <dbReference type="ARBA" id="ARBA00022737"/>
    </source>
</evidence>
<dbReference type="KEGG" id="pace:A6070_08105"/>
<dbReference type="EMBL" id="CP015518">
    <property type="protein sequence ID" value="APG26009.1"/>
    <property type="molecule type" value="Genomic_DNA"/>
</dbReference>
<keyword evidence="6" id="KW-1185">Reference proteome</keyword>
<name>A0A1L3GJB2_SYNAC</name>
<dbReference type="InterPro" id="IPR011990">
    <property type="entry name" value="TPR-like_helical_dom_sf"/>
</dbReference>
<evidence type="ECO:0000313" key="6">
    <source>
        <dbReference type="Proteomes" id="UP000182264"/>
    </source>
</evidence>
<feature type="repeat" description="TPR" evidence="3">
    <location>
        <begin position="152"/>
        <end position="185"/>
    </location>
</feature>
<dbReference type="GO" id="GO:0042802">
    <property type="term" value="F:identical protein binding"/>
    <property type="evidence" value="ECO:0007669"/>
    <property type="project" value="InterPro"/>
</dbReference>
<gene>
    <name evidence="5" type="ORF">A7E75_14080</name>
</gene>
<organism evidence="5 6">
    <name type="scientific">Syntrophotalea acetylenica</name>
    <name type="common">Pelobacter acetylenicus</name>
    <dbReference type="NCBI Taxonomy" id="29542"/>
    <lineage>
        <taxon>Bacteria</taxon>
        <taxon>Pseudomonadati</taxon>
        <taxon>Thermodesulfobacteriota</taxon>
        <taxon>Desulfuromonadia</taxon>
        <taxon>Desulfuromonadales</taxon>
        <taxon>Syntrophotaleaceae</taxon>
        <taxon>Syntrophotalea</taxon>
    </lineage>
</organism>
<keyword evidence="2 3" id="KW-0802">TPR repeat</keyword>
<dbReference type="PROSITE" id="PS50005">
    <property type="entry name" value="TPR"/>
    <property type="match status" value="6"/>
</dbReference>
<dbReference type="PROSITE" id="PS51257">
    <property type="entry name" value="PROKAR_LIPOPROTEIN"/>
    <property type="match status" value="1"/>
</dbReference>
<dbReference type="OrthoDB" id="9766710at2"/>
<feature type="repeat" description="TPR" evidence="3">
    <location>
        <begin position="220"/>
        <end position="253"/>
    </location>
</feature>
<dbReference type="Pfam" id="PF23914">
    <property type="entry name" value="TPR_CcmH_CycH"/>
    <property type="match status" value="1"/>
</dbReference>
<dbReference type="Pfam" id="PF07721">
    <property type="entry name" value="TPR_4"/>
    <property type="match status" value="1"/>
</dbReference>
<feature type="domain" description="Cytochrome c-type biogenesis protein H TPR" evidence="4">
    <location>
        <begin position="210"/>
        <end position="316"/>
    </location>
</feature>
<evidence type="ECO:0000313" key="5">
    <source>
        <dbReference type="EMBL" id="APG26009.1"/>
    </source>
</evidence>
<dbReference type="Pfam" id="PF13432">
    <property type="entry name" value="TPR_16"/>
    <property type="match status" value="2"/>
</dbReference>
<dbReference type="Pfam" id="PF14559">
    <property type="entry name" value="TPR_19"/>
    <property type="match status" value="1"/>
</dbReference>
<evidence type="ECO:0000259" key="4">
    <source>
        <dbReference type="Pfam" id="PF23914"/>
    </source>
</evidence>
<dbReference type="Gene3D" id="1.25.40.10">
    <property type="entry name" value="Tetratricopeptide repeat domain"/>
    <property type="match status" value="4"/>
</dbReference>
<dbReference type="InterPro" id="IPR019734">
    <property type="entry name" value="TPR_rpt"/>
</dbReference>
<accession>A0A1L3GJB2</accession>
<protein>
    <recommendedName>
        <fullName evidence="4">Cytochrome c-type biogenesis protein H TPR domain-containing protein</fullName>
    </recommendedName>
</protein>
<dbReference type="STRING" id="29542.A6070_08105"/>
<evidence type="ECO:0000256" key="3">
    <source>
        <dbReference type="PROSITE-ProRule" id="PRU00339"/>
    </source>
</evidence>
<dbReference type="InterPro" id="IPR051012">
    <property type="entry name" value="CellSynth/LPSAsmb/PSIAsmb"/>
</dbReference>
<feature type="repeat" description="TPR" evidence="3">
    <location>
        <begin position="492"/>
        <end position="525"/>
    </location>
</feature>
<dbReference type="InterPro" id="IPR011717">
    <property type="entry name" value="TPR-4"/>
</dbReference>
<reference evidence="5 6" key="1">
    <citation type="journal article" date="2017" name="Genome Announc.">
        <title>Complete Genome Sequences of Two Acetylene-Fermenting Pelobacter acetylenicus Strains.</title>
        <authorList>
            <person name="Sutton J.M."/>
            <person name="Baesman S.M."/>
            <person name="Fierst J.L."/>
            <person name="Poret-Peterson A.T."/>
            <person name="Oremland R.S."/>
            <person name="Dunlap D.S."/>
            <person name="Akob D.M."/>
        </authorList>
    </citation>
    <scope>NUCLEOTIDE SEQUENCE [LARGE SCALE GENOMIC DNA]</scope>
    <source>
        <strain evidence="5 6">DSM 3247</strain>
    </source>
</reference>
<dbReference type="Proteomes" id="UP000182264">
    <property type="component" value="Chromosome"/>
</dbReference>
<dbReference type="PANTHER" id="PTHR45586:SF16">
    <property type="entry name" value="DOMAIN PROTEIN, PUTATIVE-RELATED"/>
    <property type="match status" value="1"/>
</dbReference>
<dbReference type="InterPro" id="IPR056413">
    <property type="entry name" value="TPR_CcmH_CycH"/>
</dbReference>
<dbReference type="Pfam" id="PF13176">
    <property type="entry name" value="TPR_7"/>
    <property type="match status" value="1"/>
</dbReference>
<feature type="repeat" description="TPR" evidence="3">
    <location>
        <begin position="424"/>
        <end position="457"/>
    </location>
</feature>
<sequence length="573" mass="65053">MFKQGLTFLLVGIALVGCLSASWSGQPPLDEKTVSSQQGGSKQSTFSSKALYEFARARLLALANRLPEAEEALRKAIHYDPRSAYLRMMMAEIMLARGDQKQAEKSLGDALVQDPDYVDAHLLLGNLLYNRQAFSEAIVHLNRVLALDPSLEKVYLQLTAAHVRLEDSEGAIRVLKKMLQKNPDSVAGGLALSRLYRQLGLTSMAERTYREFLQRHPQEVQGYVELARIFQDLGQKEQALAVLKQGMAANPSADDFRYQLVRVLVESGQPDQALDILHAMLREQPDRLEARRMLGLLLMEKKAWKEAGEAFELLLAAEPMHEQGLFYLGVVRENQEQWSDAIAAFLRLPPESEFFLDATSHLGYLYYRDGQRDKAIRLLEDRLRDNDGTPQLYTFLISLYHERGDDTSAGPWLKRGMEKFPDSAELHYQRGLLLEKQDNRKGAIQDMRRAIELDHKHYEAMNFIAYSFAEQGENLEEALTLARKALDLNNEAHIIDTLGWVLFKMGRFSEARRELEAAAALLPEDALVLEHLADLYGAMEIWEKAAAVYERAWKLRPDDGDLEKKLRGAQSHL</sequence>
<dbReference type="SUPFAM" id="SSF48452">
    <property type="entry name" value="TPR-like"/>
    <property type="match status" value="3"/>
</dbReference>
<feature type="repeat" description="TPR" evidence="3">
    <location>
        <begin position="526"/>
        <end position="559"/>
    </location>
</feature>
<feature type="repeat" description="TPR" evidence="3">
    <location>
        <begin position="118"/>
        <end position="151"/>
    </location>
</feature>
<dbReference type="AlphaFoldDB" id="A0A1L3GJB2"/>